<reference evidence="4 5" key="1">
    <citation type="submission" date="2019-01" db="EMBL/GenBank/DDBJ databases">
        <title>Leucobacter muris sp. nov. isolated from the nose of a laboratory mouse.</title>
        <authorList>
            <person name="Benga L."/>
            <person name="Sproeer C."/>
            <person name="Schumann P."/>
            <person name="Verbarg S."/>
            <person name="Bunk B."/>
            <person name="Engelhardt E."/>
            <person name="Benten P.M."/>
            <person name="Sager M."/>
        </authorList>
    </citation>
    <scope>NUCLEOTIDE SEQUENCE [LARGE SCALE GENOMIC DNA]</scope>
    <source>
        <strain evidence="4 5">DSM 101948</strain>
    </source>
</reference>
<dbReference type="CDD" id="cd03443">
    <property type="entry name" value="PaaI_thioesterase"/>
    <property type="match status" value="1"/>
</dbReference>
<dbReference type="Gene3D" id="3.10.129.10">
    <property type="entry name" value="Hotdog Thioesterase"/>
    <property type="match status" value="1"/>
</dbReference>
<gene>
    <name evidence="4" type="ORF">Leucomu_04300</name>
</gene>
<proteinExistence type="inferred from homology"/>
<evidence type="ECO:0000313" key="5">
    <source>
        <dbReference type="Proteomes" id="UP000285768"/>
    </source>
</evidence>
<dbReference type="SUPFAM" id="SSF54637">
    <property type="entry name" value="Thioesterase/thiol ester dehydrase-isomerase"/>
    <property type="match status" value="1"/>
</dbReference>
<dbReference type="EMBL" id="CP035037">
    <property type="protein sequence ID" value="QAB17247.1"/>
    <property type="molecule type" value="Genomic_DNA"/>
</dbReference>
<dbReference type="InterPro" id="IPR039298">
    <property type="entry name" value="ACOT13"/>
</dbReference>
<protein>
    <submittedName>
        <fullName evidence="4">PaaI family thioesterase</fullName>
    </submittedName>
</protein>
<dbReference type="InterPro" id="IPR006683">
    <property type="entry name" value="Thioestr_dom"/>
</dbReference>
<keyword evidence="5" id="KW-1185">Reference proteome</keyword>
<dbReference type="InterPro" id="IPR029069">
    <property type="entry name" value="HotDog_dom_sf"/>
</dbReference>
<dbReference type="RefSeq" id="WP_128386453.1">
    <property type="nucleotide sequence ID" value="NZ_CP035037.1"/>
</dbReference>
<organism evidence="4 5">
    <name type="scientific">Leucobacter muris</name>
    <dbReference type="NCBI Taxonomy" id="1935379"/>
    <lineage>
        <taxon>Bacteria</taxon>
        <taxon>Bacillati</taxon>
        <taxon>Actinomycetota</taxon>
        <taxon>Actinomycetes</taxon>
        <taxon>Micrococcales</taxon>
        <taxon>Microbacteriaceae</taxon>
        <taxon>Leucobacter</taxon>
    </lineage>
</organism>
<dbReference type="Proteomes" id="UP000285768">
    <property type="component" value="Chromosome"/>
</dbReference>
<accession>A0ABX5QDW1</accession>
<keyword evidence="2" id="KW-0378">Hydrolase</keyword>
<dbReference type="PANTHER" id="PTHR21660:SF1">
    <property type="entry name" value="ACYL-COENZYME A THIOESTERASE 13"/>
    <property type="match status" value="1"/>
</dbReference>
<dbReference type="PANTHER" id="PTHR21660">
    <property type="entry name" value="THIOESTERASE SUPERFAMILY MEMBER-RELATED"/>
    <property type="match status" value="1"/>
</dbReference>
<evidence type="ECO:0000256" key="2">
    <source>
        <dbReference type="ARBA" id="ARBA00022801"/>
    </source>
</evidence>
<evidence type="ECO:0000259" key="3">
    <source>
        <dbReference type="Pfam" id="PF03061"/>
    </source>
</evidence>
<dbReference type="NCBIfam" id="TIGR00369">
    <property type="entry name" value="unchar_dom_1"/>
    <property type="match status" value="1"/>
</dbReference>
<feature type="domain" description="Thioesterase" evidence="3">
    <location>
        <begin position="56"/>
        <end position="131"/>
    </location>
</feature>
<evidence type="ECO:0000256" key="1">
    <source>
        <dbReference type="ARBA" id="ARBA00008324"/>
    </source>
</evidence>
<evidence type="ECO:0000313" key="4">
    <source>
        <dbReference type="EMBL" id="QAB17247.1"/>
    </source>
</evidence>
<name>A0ABX5QDW1_9MICO</name>
<dbReference type="InterPro" id="IPR003736">
    <property type="entry name" value="PAAI_dom"/>
</dbReference>
<comment type="similarity">
    <text evidence="1">Belongs to the thioesterase PaaI family.</text>
</comment>
<sequence length="144" mass="14996">MSGAENEAEILERISDVIDDAPFQAWLPARLTGIDPDGSVRLRAEWVPSWGNGGDGGHTHGGVIAALLDLAAECAVMAAFGAAAPTVDLNVRFLAPTREEPLTATGSLVRKGRTLTVAEARVLREDGVLVAMASGAFATFAIAR</sequence>
<dbReference type="Pfam" id="PF03061">
    <property type="entry name" value="4HBT"/>
    <property type="match status" value="1"/>
</dbReference>